<feature type="domain" description="GED" evidence="5">
    <location>
        <begin position="641"/>
        <end position="732"/>
    </location>
</feature>
<dbReference type="AlphaFoldDB" id="A0A6B2KYN4"/>
<evidence type="ECO:0000313" key="7">
    <source>
        <dbReference type="EMBL" id="NDV29802.1"/>
    </source>
</evidence>
<dbReference type="GO" id="GO:0008017">
    <property type="term" value="F:microtubule binding"/>
    <property type="evidence" value="ECO:0007669"/>
    <property type="project" value="TreeGrafter"/>
</dbReference>
<organism evidence="7">
    <name type="scientific">Arcella intermedia</name>
    <dbReference type="NCBI Taxonomy" id="1963864"/>
    <lineage>
        <taxon>Eukaryota</taxon>
        <taxon>Amoebozoa</taxon>
        <taxon>Tubulinea</taxon>
        <taxon>Elardia</taxon>
        <taxon>Arcellinida</taxon>
        <taxon>Sphaerothecina</taxon>
        <taxon>Arcellidae</taxon>
        <taxon>Arcella</taxon>
    </lineage>
</organism>
<accession>A0A6B2KYN4</accession>
<feature type="domain" description="Dynamin-type G" evidence="6">
    <location>
        <begin position="22"/>
        <end position="300"/>
    </location>
</feature>
<dbReference type="InterPro" id="IPR020850">
    <property type="entry name" value="GED_dom"/>
</dbReference>
<dbReference type="Pfam" id="PF01031">
    <property type="entry name" value="Dynamin_M"/>
    <property type="match status" value="1"/>
</dbReference>
<dbReference type="PANTHER" id="PTHR11566">
    <property type="entry name" value="DYNAMIN"/>
    <property type="match status" value="1"/>
</dbReference>
<evidence type="ECO:0008006" key="8">
    <source>
        <dbReference type="Google" id="ProtNLM"/>
    </source>
</evidence>
<reference evidence="7" key="1">
    <citation type="journal article" date="2020" name="J. Eukaryot. Microbiol.">
        <title>De novo Sequencing, Assembly and Annotation of the Transcriptome for the Free-Living Testate Amoeba Arcella intermedia.</title>
        <authorList>
            <person name="Ribeiro G.M."/>
            <person name="Porfirio-Sousa A.L."/>
            <person name="Maurer-Alcala X.X."/>
            <person name="Katz L.A."/>
            <person name="Lahr D.J.G."/>
        </authorList>
    </citation>
    <scope>NUCLEOTIDE SEQUENCE</scope>
</reference>
<dbReference type="InterPro" id="IPR019762">
    <property type="entry name" value="Dynamin_GTPase_CS"/>
</dbReference>
<feature type="region of interest" description="Disordered" evidence="4">
    <location>
        <begin position="547"/>
        <end position="629"/>
    </location>
</feature>
<dbReference type="SMART" id="SM00302">
    <property type="entry name" value="GED"/>
    <property type="match status" value="1"/>
</dbReference>
<dbReference type="InterPro" id="IPR003130">
    <property type="entry name" value="GED"/>
</dbReference>
<dbReference type="CDD" id="cd08771">
    <property type="entry name" value="DLP_1"/>
    <property type="match status" value="1"/>
</dbReference>
<dbReference type="GO" id="GO:0000266">
    <property type="term" value="P:mitochondrial fission"/>
    <property type="evidence" value="ECO:0007669"/>
    <property type="project" value="TreeGrafter"/>
</dbReference>
<dbReference type="PROSITE" id="PS51388">
    <property type="entry name" value="GED"/>
    <property type="match status" value="1"/>
</dbReference>
<evidence type="ECO:0000259" key="6">
    <source>
        <dbReference type="PROSITE" id="PS51718"/>
    </source>
</evidence>
<dbReference type="PROSITE" id="PS00410">
    <property type="entry name" value="G_DYNAMIN_1"/>
    <property type="match status" value="1"/>
</dbReference>
<dbReference type="InterPro" id="IPR027417">
    <property type="entry name" value="P-loop_NTPase"/>
</dbReference>
<comment type="similarity">
    <text evidence="3">Belongs to the TRAFAC class dynamin-like GTPase superfamily. Dynamin/Fzo/YdjA family.</text>
</comment>
<dbReference type="InterPro" id="IPR022812">
    <property type="entry name" value="Dynamin"/>
</dbReference>
<dbReference type="EMBL" id="GIBP01000833">
    <property type="protein sequence ID" value="NDV29802.1"/>
    <property type="molecule type" value="Transcribed_RNA"/>
</dbReference>
<dbReference type="GO" id="GO:0016559">
    <property type="term" value="P:peroxisome fission"/>
    <property type="evidence" value="ECO:0007669"/>
    <property type="project" value="TreeGrafter"/>
</dbReference>
<dbReference type="InterPro" id="IPR030381">
    <property type="entry name" value="G_DYNAMIN_dom"/>
</dbReference>
<name>A0A6B2KYN4_9EUKA</name>
<dbReference type="PROSITE" id="PS51718">
    <property type="entry name" value="G_DYNAMIN_2"/>
    <property type="match status" value="1"/>
</dbReference>
<dbReference type="Gene3D" id="1.20.120.1240">
    <property type="entry name" value="Dynamin, middle domain"/>
    <property type="match status" value="1"/>
</dbReference>
<dbReference type="PANTHER" id="PTHR11566:SF21">
    <property type="entry name" value="DYNAMIN RELATED PROTEIN 1, ISOFORM A"/>
    <property type="match status" value="1"/>
</dbReference>
<dbReference type="InterPro" id="IPR001401">
    <property type="entry name" value="Dynamin_GTPase"/>
</dbReference>
<sequence>MEKLIPVINKLQDVFNAVTSEGIDLPQIVVIGSQSAGKSSVLENIVGRDFLPRGSGIVTRRPLILKLINIPSDGKSKETDSSIEEWGEFEHARNKTFYDFSQIREEIQKATDAEVGTNKGVSAKPISLTIYSPHVLNLTLVDLPGMTKVPVGDQPKDIDRQIREMNKMFIQRPNAIIVAVTPANIDLANSDALQLAKEVDPEGLRTIGVITKIDLMDKGTNAVEILTNRVLNLKLGFVGIVCRSQEDIIQNRPIREALANEKKFFSTHQAYRNIAHKMGSQYLAQTLNKLLLEHIHHCLPDLKSKITESLVDAERELQSYGDPLYDERTNKGGLLLSILTKFSNDYKGAIEGKLTDSGAKELYGGARISFIFNEIYVGCLKTMSPFDGLELNDIRTAIRNATGPNTALFVPEISFELLTKRQIIRLLEPSLQCVDYVFEELMRIVSQLESKELLRFEILRTKIVEVVTELLNECRSPTKQMIENLIRIELAYINTGHPDFIGSEGSINQLVDEKVKEKEVEIRRKMEENQRAQAEAEAAALQFQQQQLNQKNQGKQPTVPARNPAPGPTANPRGTVSNPAPVPGPSIPTTAIASAIQGKVGSGQNGKAKKKPSSNKRNSLDSVPINIKSEGPLSEKEKYETNLIRSLIQSYFNIVRTNTQDTIPKSIMFFLVNQSKELMHNRLVEKLYKEESFDVLLGESPEIVARRKAAKDSVSKLKRATEILNEVRDFTFK</sequence>
<protein>
    <recommendedName>
        <fullName evidence="8">Dynamin GTPase</fullName>
    </recommendedName>
</protein>
<dbReference type="InterPro" id="IPR045063">
    <property type="entry name" value="Dynamin_N"/>
</dbReference>
<evidence type="ECO:0000256" key="4">
    <source>
        <dbReference type="SAM" id="MobiDB-lite"/>
    </source>
</evidence>
<dbReference type="SUPFAM" id="SSF52540">
    <property type="entry name" value="P-loop containing nucleoside triphosphate hydrolases"/>
    <property type="match status" value="1"/>
</dbReference>
<evidence type="ECO:0000259" key="5">
    <source>
        <dbReference type="PROSITE" id="PS51388"/>
    </source>
</evidence>
<keyword evidence="2 3" id="KW-0342">GTP-binding</keyword>
<dbReference type="InterPro" id="IPR000375">
    <property type="entry name" value="Dynamin_stalk"/>
</dbReference>
<dbReference type="Gene3D" id="3.40.50.300">
    <property type="entry name" value="P-loop containing nucleotide triphosphate hydrolases"/>
    <property type="match status" value="1"/>
</dbReference>
<dbReference type="PRINTS" id="PR00195">
    <property type="entry name" value="DYNAMIN"/>
</dbReference>
<dbReference type="GO" id="GO:0006909">
    <property type="term" value="P:phagocytosis"/>
    <property type="evidence" value="ECO:0007669"/>
    <property type="project" value="TreeGrafter"/>
</dbReference>
<dbReference type="FunFam" id="3.40.50.300:FF:001027">
    <property type="entry name" value="dynamin-related protein 3A"/>
    <property type="match status" value="1"/>
</dbReference>
<dbReference type="SMART" id="SM00053">
    <property type="entry name" value="DYNc"/>
    <property type="match status" value="1"/>
</dbReference>
<dbReference type="Pfam" id="PF02212">
    <property type="entry name" value="GED"/>
    <property type="match status" value="1"/>
</dbReference>
<dbReference type="GO" id="GO:0005737">
    <property type="term" value="C:cytoplasm"/>
    <property type="evidence" value="ECO:0007669"/>
    <property type="project" value="TreeGrafter"/>
</dbReference>
<dbReference type="GO" id="GO:0005525">
    <property type="term" value="F:GTP binding"/>
    <property type="evidence" value="ECO:0007669"/>
    <property type="project" value="UniProtKB-KW"/>
</dbReference>
<dbReference type="GO" id="GO:0016020">
    <property type="term" value="C:membrane"/>
    <property type="evidence" value="ECO:0007669"/>
    <property type="project" value="TreeGrafter"/>
</dbReference>
<feature type="compositionally biased region" description="Low complexity" evidence="4">
    <location>
        <begin position="547"/>
        <end position="556"/>
    </location>
</feature>
<evidence type="ECO:0000256" key="2">
    <source>
        <dbReference type="ARBA" id="ARBA00023134"/>
    </source>
</evidence>
<proteinExistence type="inferred from homology"/>
<dbReference type="GO" id="GO:0005874">
    <property type="term" value="C:microtubule"/>
    <property type="evidence" value="ECO:0007669"/>
    <property type="project" value="TreeGrafter"/>
</dbReference>
<dbReference type="GO" id="GO:0003924">
    <property type="term" value="F:GTPase activity"/>
    <property type="evidence" value="ECO:0007669"/>
    <property type="project" value="InterPro"/>
</dbReference>
<keyword evidence="1 3" id="KW-0547">Nucleotide-binding</keyword>
<evidence type="ECO:0000256" key="1">
    <source>
        <dbReference type="ARBA" id="ARBA00022741"/>
    </source>
</evidence>
<dbReference type="GO" id="GO:0048312">
    <property type="term" value="P:intracellular distribution of mitochondria"/>
    <property type="evidence" value="ECO:0007669"/>
    <property type="project" value="TreeGrafter"/>
</dbReference>
<evidence type="ECO:0000256" key="3">
    <source>
        <dbReference type="RuleBase" id="RU003932"/>
    </source>
</evidence>
<dbReference type="Pfam" id="PF00350">
    <property type="entry name" value="Dynamin_N"/>
    <property type="match status" value="1"/>
</dbReference>